<feature type="compositionally biased region" description="Basic and acidic residues" evidence="1">
    <location>
        <begin position="84"/>
        <end position="99"/>
    </location>
</feature>
<accession>A0AAD6X0H6</accession>
<evidence type="ECO:0000313" key="3">
    <source>
        <dbReference type="Proteomes" id="UP001218188"/>
    </source>
</evidence>
<feature type="region of interest" description="Disordered" evidence="1">
    <location>
        <begin position="132"/>
        <end position="160"/>
    </location>
</feature>
<comment type="caution">
    <text evidence="2">The sequence shown here is derived from an EMBL/GenBank/DDBJ whole genome shotgun (WGS) entry which is preliminary data.</text>
</comment>
<sequence>MSQQTTTVGGVLTAKWDESLLTITIFGRPGNSRIASTHRFMTLTEDERKERRRRASRRHDFLNSTDRNEKTRLRMQRLRAGTSPEDRAARRRVSDENYRQRNKALLAANARAARQRAAESRLAKQAAKAADAVARRERKEACAVDRARRGELAARDDNSD</sequence>
<dbReference type="EMBL" id="JARJCM010000092">
    <property type="protein sequence ID" value="KAJ7030306.1"/>
    <property type="molecule type" value="Genomic_DNA"/>
</dbReference>
<keyword evidence="3" id="KW-1185">Reference proteome</keyword>
<organism evidence="2 3">
    <name type="scientific">Mycena alexandri</name>
    <dbReference type="NCBI Taxonomy" id="1745969"/>
    <lineage>
        <taxon>Eukaryota</taxon>
        <taxon>Fungi</taxon>
        <taxon>Dikarya</taxon>
        <taxon>Basidiomycota</taxon>
        <taxon>Agaricomycotina</taxon>
        <taxon>Agaricomycetes</taxon>
        <taxon>Agaricomycetidae</taxon>
        <taxon>Agaricales</taxon>
        <taxon>Marasmiineae</taxon>
        <taxon>Mycenaceae</taxon>
        <taxon>Mycena</taxon>
    </lineage>
</organism>
<feature type="compositionally biased region" description="Basic and acidic residues" evidence="1">
    <location>
        <begin position="58"/>
        <end position="72"/>
    </location>
</feature>
<feature type="region of interest" description="Disordered" evidence="1">
    <location>
        <begin position="45"/>
        <end position="100"/>
    </location>
</feature>
<proteinExistence type="predicted"/>
<name>A0AAD6X0H6_9AGAR</name>
<protein>
    <submittedName>
        <fullName evidence="2">Uncharacterized protein</fullName>
    </submittedName>
</protein>
<reference evidence="2" key="1">
    <citation type="submission" date="2023-03" db="EMBL/GenBank/DDBJ databases">
        <title>Massive genome expansion in bonnet fungi (Mycena s.s.) driven by repeated elements and novel gene families across ecological guilds.</title>
        <authorList>
            <consortium name="Lawrence Berkeley National Laboratory"/>
            <person name="Harder C.B."/>
            <person name="Miyauchi S."/>
            <person name="Viragh M."/>
            <person name="Kuo A."/>
            <person name="Thoen E."/>
            <person name="Andreopoulos B."/>
            <person name="Lu D."/>
            <person name="Skrede I."/>
            <person name="Drula E."/>
            <person name="Henrissat B."/>
            <person name="Morin E."/>
            <person name="Kohler A."/>
            <person name="Barry K."/>
            <person name="LaButti K."/>
            <person name="Morin E."/>
            <person name="Salamov A."/>
            <person name="Lipzen A."/>
            <person name="Mereny Z."/>
            <person name="Hegedus B."/>
            <person name="Baldrian P."/>
            <person name="Stursova M."/>
            <person name="Weitz H."/>
            <person name="Taylor A."/>
            <person name="Grigoriev I.V."/>
            <person name="Nagy L.G."/>
            <person name="Martin F."/>
            <person name="Kauserud H."/>
        </authorList>
    </citation>
    <scope>NUCLEOTIDE SEQUENCE</scope>
    <source>
        <strain evidence="2">CBHHK200</strain>
    </source>
</reference>
<feature type="compositionally biased region" description="Basic and acidic residues" evidence="1">
    <location>
        <begin position="133"/>
        <end position="160"/>
    </location>
</feature>
<evidence type="ECO:0000313" key="2">
    <source>
        <dbReference type="EMBL" id="KAJ7030306.1"/>
    </source>
</evidence>
<dbReference type="Proteomes" id="UP001218188">
    <property type="component" value="Unassembled WGS sequence"/>
</dbReference>
<gene>
    <name evidence="2" type="ORF">C8F04DRAFT_1264072</name>
</gene>
<evidence type="ECO:0000256" key="1">
    <source>
        <dbReference type="SAM" id="MobiDB-lite"/>
    </source>
</evidence>
<dbReference type="AlphaFoldDB" id="A0AAD6X0H6"/>